<dbReference type="EMBL" id="CP027669">
    <property type="protein sequence ID" value="AVO43103.1"/>
    <property type="molecule type" value="Genomic_DNA"/>
</dbReference>
<dbReference type="RefSeq" id="WP_106448078.1">
    <property type="nucleotide sequence ID" value="NZ_CP027669.1"/>
</dbReference>
<name>A0A2S0N585_9BURK</name>
<keyword evidence="2" id="KW-1185">Reference proteome</keyword>
<dbReference type="OrthoDB" id="8909560at2"/>
<accession>A0A2S0N585</accession>
<organism evidence="1 2">
    <name type="scientific">Simplicispira suum</name>
    <dbReference type="NCBI Taxonomy" id="2109915"/>
    <lineage>
        <taxon>Bacteria</taxon>
        <taxon>Pseudomonadati</taxon>
        <taxon>Pseudomonadota</taxon>
        <taxon>Betaproteobacteria</taxon>
        <taxon>Burkholderiales</taxon>
        <taxon>Comamonadaceae</taxon>
        <taxon>Simplicispira</taxon>
    </lineage>
</organism>
<evidence type="ECO:0000313" key="2">
    <source>
        <dbReference type="Proteomes" id="UP000239326"/>
    </source>
</evidence>
<sequence length="78" mass="7948">MASLTLHPVNEGVVAVHLASGEPVGHLKRIGGLWKFKAMGYEDGSLVPGGGPLTAQHNRTFAELDAAAIGAALLSGSE</sequence>
<dbReference type="AlphaFoldDB" id="A0A2S0N585"/>
<dbReference type="KEGG" id="simp:C6571_06455"/>
<evidence type="ECO:0000313" key="1">
    <source>
        <dbReference type="EMBL" id="AVO43103.1"/>
    </source>
</evidence>
<dbReference type="Proteomes" id="UP000239326">
    <property type="component" value="Chromosome"/>
</dbReference>
<protein>
    <submittedName>
        <fullName evidence="1">Uncharacterized protein</fullName>
    </submittedName>
</protein>
<reference evidence="1 2" key="1">
    <citation type="submission" date="2018-03" db="EMBL/GenBank/DDBJ databases">
        <title>Genome sequencing of Simplicispira sp.</title>
        <authorList>
            <person name="Kim S.-J."/>
            <person name="Heo J."/>
            <person name="Kwon S.-W."/>
        </authorList>
    </citation>
    <scope>NUCLEOTIDE SEQUENCE [LARGE SCALE GENOMIC DNA]</scope>
    <source>
        <strain evidence="1 2">SC1-8</strain>
    </source>
</reference>
<proteinExistence type="predicted"/>
<gene>
    <name evidence="1" type="ORF">C6571_06455</name>
</gene>